<keyword evidence="3" id="KW-1185">Reference proteome</keyword>
<reference evidence="2 3" key="1">
    <citation type="journal article" date="2020" name="Nature">
        <title>Six reference-quality genomes reveal evolution of bat adaptations.</title>
        <authorList>
            <person name="Jebb D."/>
            <person name="Huang Z."/>
            <person name="Pippel M."/>
            <person name="Hughes G.M."/>
            <person name="Lavrichenko K."/>
            <person name="Devanna P."/>
            <person name="Winkler S."/>
            <person name="Jermiin L.S."/>
            <person name="Skirmuntt E.C."/>
            <person name="Katzourakis A."/>
            <person name="Burkitt-Gray L."/>
            <person name="Ray D.A."/>
            <person name="Sullivan K.A.M."/>
            <person name="Roscito J.G."/>
            <person name="Kirilenko B.M."/>
            <person name="Davalos L.M."/>
            <person name="Corthals A.P."/>
            <person name="Power M.L."/>
            <person name="Jones G."/>
            <person name="Ransome R.D."/>
            <person name="Dechmann D.K.N."/>
            <person name="Locatelli A.G."/>
            <person name="Puechmaille S.J."/>
            <person name="Fedrigo O."/>
            <person name="Jarvis E.D."/>
            <person name="Hiller M."/>
            <person name="Vernes S.C."/>
            <person name="Myers E.W."/>
            <person name="Teeling E.C."/>
        </authorList>
    </citation>
    <scope>NUCLEOTIDE SEQUENCE [LARGE SCALE GENOMIC DNA]</scope>
    <source>
        <strain evidence="2">MRouAeg1</strain>
        <tissue evidence="2">Muscle</tissue>
    </source>
</reference>
<proteinExistence type="predicted"/>
<evidence type="ECO:0000256" key="1">
    <source>
        <dbReference type="SAM" id="MobiDB-lite"/>
    </source>
</evidence>
<feature type="compositionally biased region" description="Low complexity" evidence="1">
    <location>
        <begin position="41"/>
        <end position="63"/>
    </location>
</feature>
<organism evidence="2 3">
    <name type="scientific">Rousettus aegyptiacus</name>
    <name type="common">Egyptian fruit bat</name>
    <name type="synonym">Pteropus aegyptiacus</name>
    <dbReference type="NCBI Taxonomy" id="9407"/>
    <lineage>
        <taxon>Eukaryota</taxon>
        <taxon>Metazoa</taxon>
        <taxon>Chordata</taxon>
        <taxon>Craniata</taxon>
        <taxon>Vertebrata</taxon>
        <taxon>Euteleostomi</taxon>
        <taxon>Mammalia</taxon>
        <taxon>Eutheria</taxon>
        <taxon>Laurasiatheria</taxon>
        <taxon>Chiroptera</taxon>
        <taxon>Yinpterochiroptera</taxon>
        <taxon>Pteropodoidea</taxon>
        <taxon>Pteropodidae</taxon>
        <taxon>Rousettinae</taxon>
        <taxon>Rousettus</taxon>
    </lineage>
</organism>
<protein>
    <submittedName>
        <fullName evidence="2">EYA transcriptional coactivator and phosphatase 2</fullName>
    </submittedName>
</protein>
<feature type="compositionally biased region" description="Low complexity" evidence="1">
    <location>
        <begin position="15"/>
        <end position="27"/>
    </location>
</feature>
<dbReference type="EMBL" id="JACASE010000012">
    <property type="protein sequence ID" value="KAF6422326.1"/>
    <property type="molecule type" value="Genomic_DNA"/>
</dbReference>
<name>A0A7J8DH20_ROUAE</name>
<dbReference type="AlphaFoldDB" id="A0A7J8DH20"/>
<evidence type="ECO:0000313" key="3">
    <source>
        <dbReference type="Proteomes" id="UP000593571"/>
    </source>
</evidence>
<comment type="caution">
    <text evidence="2">The sequence shown here is derived from an EMBL/GenBank/DDBJ whole genome shotgun (WGS) entry which is preliminary data.</text>
</comment>
<accession>A0A7J8DH20</accession>
<gene>
    <name evidence="2" type="ORF">HJG63_004712</name>
</gene>
<dbReference type="Proteomes" id="UP000593571">
    <property type="component" value="Unassembled WGS sequence"/>
</dbReference>
<evidence type="ECO:0000313" key="2">
    <source>
        <dbReference type="EMBL" id="KAF6422326.1"/>
    </source>
</evidence>
<sequence length="81" mass="8542">MGTAQHAFLADILPRRPGGAEARPGAGVSIAEPAPRHLPCRATPRAQAPRPPAGRRAGSLPPRGHVRRPSQEPSFQPERGS</sequence>
<feature type="region of interest" description="Disordered" evidence="1">
    <location>
        <begin position="1"/>
        <end position="81"/>
    </location>
</feature>